<dbReference type="GO" id="GO:0005524">
    <property type="term" value="F:ATP binding"/>
    <property type="evidence" value="ECO:0007669"/>
    <property type="project" value="UniProtKB-KW"/>
</dbReference>
<dbReference type="GO" id="GO:0051959">
    <property type="term" value="F:dynein light intermediate chain binding"/>
    <property type="evidence" value="ECO:0007669"/>
    <property type="project" value="InterPro"/>
</dbReference>
<dbReference type="FunFam" id="1.10.8.710:FF:000001">
    <property type="entry name" value="Dynein axonemal heavy chain 2"/>
    <property type="match status" value="1"/>
</dbReference>
<keyword evidence="10 15" id="KW-0175">Coiled coil</keyword>
<evidence type="ECO:0000256" key="7">
    <source>
        <dbReference type="ARBA" id="ARBA00022741"/>
    </source>
</evidence>
<keyword evidence="8" id="KW-0067">ATP-binding</keyword>
<dbReference type="InterPro" id="IPR041466">
    <property type="entry name" value="Dynein_AAA5_ext"/>
</dbReference>
<evidence type="ECO:0000313" key="19">
    <source>
        <dbReference type="EMBL" id="CDJ30669.1"/>
    </source>
</evidence>
<evidence type="ECO:0000256" key="11">
    <source>
        <dbReference type="ARBA" id="ARBA00023069"/>
    </source>
</evidence>
<dbReference type="Gene3D" id="1.20.140.100">
    <property type="entry name" value="Dynein heavy chain, N-terminal domain 2"/>
    <property type="match status" value="1"/>
</dbReference>
<keyword evidence="7" id="KW-0547">Nucleotide-binding</keyword>
<feature type="domain" description="Dynein heavy chain linker" evidence="16">
    <location>
        <begin position="267"/>
        <end position="425"/>
    </location>
</feature>
<feature type="domain" description="Dynein heavy chain hydrolytic ATP-binding dynein motor region" evidence="17">
    <location>
        <begin position="560"/>
        <end position="891"/>
    </location>
</feature>
<feature type="domain" description="Dynein heavy chain linker" evidence="16">
    <location>
        <begin position="63"/>
        <end position="266"/>
    </location>
</feature>
<evidence type="ECO:0000256" key="10">
    <source>
        <dbReference type="ARBA" id="ARBA00023054"/>
    </source>
</evidence>
<evidence type="ECO:0000256" key="4">
    <source>
        <dbReference type="ARBA" id="ARBA00022490"/>
    </source>
</evidence>
<sequence>MVECKALQQKFQDLSSSVDTPLTEGREAMAALEEEIAVFKARAADLNNAENLFSLPVTAFTILDKLEGDVKQQGQIFALFADHDAMVKEWASQLWAKVDFQELQKAAEEFRKRLKQLEKSGGPQITSSPAFMQVTQLINGFRSELPLIERLKNEAIRPQHWKELMAAAGQSFDAENKNFRLQDVLDLQLGRVPDAVNEIIQAATEEMKLEKDIAKIESCWRQQTVETAKYKNDATRYVLKSNDELRMLLDDNLLQLQSMLGSRFVSTVQRRWMYLDGIFTESIDIRLQLPEEAKKFDVINRRFLSIMKQTNENPNVLSAFCLENRLGEMKSLAAELDSCQRSLSDYLDAKRIMYPRFYFISDDELLSVLGSSGHEAVQPLMLKLFDNCKKLQIDGSGQNNKGGPEEWMTTVDEAMKVSLHRITKEGVFMYGCVPRTQWITEQLGMVACVGSRIWWTWRVEDAFERMEQGDKNALRDEVAVQRQQVHTLIEVVRKPLEYRARKKVNTLIILDVHARDLVERFVQNAVFSANSFEWESQLRFYWDKAIDDIEIRQCTGQFRYGYEYQGLNGHLVITPLTDRCIMTLTTALTFCLGGAPAGPAGTGKTETVKDLAKSLAIRCVVQNCGEGLDYKAMGTIFSGLVQTGFWGCFDEFNRINPEVLSVVSAQIKAIQTSLQNGKGSVELLGKSLKFVPTVGIFVTMNPGYAGRSELPDNLKALFRPATMTVPDMAMICEIMLISEGFQEARILARKMTVLYKLASAQLSKQYFYDFQLRALKAVLVIAGSMKRTAPDTPDDLLLMRALRDMNIPKLVKPDVPLFLGLLSDLFPNVTCDRVALPKLKDAVEQELESKGLKCRSKREFDNQVDKVIQLYETMETRHSTMVVGTTGGGKTVIIDTLAAAHKAAFDEIVKVFPINPKAQGTDELYGVLDPVSRDWTDGLLSKIFRDANQPLPPGRKEKRFILFDGDVDAVWVESMNSVMDDNKLLTLSNGERIRLEKHCALLFEVSDLRYASPATVSRCGMVYVDQRDLGSSPYYDAWARSKSSEQLLEVLDYLWEKYVPQCLAFILNEKGRDDEAPLPAKCIHRTDVSMVAQLCKVMDIMVPDALYAEPNPEKLENAFLFALVWSLGATLKGEEQPRLDVLLKTLSGKASISQSLFDSFYDLQANSWLSWESKVPQYSPEAGISFTNIFVPTTDTVRAMWLLQGFASKALPTLFIGESGTAKSMMTKGWLNTLDNEEFLQLQMNFSKDYANLNERD</sequence>
<evidence type="ECO:0000256" key="13">
    <source>
        <dbReference type="ARBA" id="ARBA00023212"/>
    </source>
</evidence>
<dbReference type="Pfam" id="PF12775">
    <property type="entry name" value="AAA_7"/>
    <property type="match status" value="1"/>
</dbReference>
<dbReference type="GO" id="GO:0005874">
    <property type="term" value="C:microtubule"/>
    <property type="evidence" value="ECO:0007669"/>
    <property type="project" value="UniProtKB-KW"/>
</dbReference>
<evidence type="ECO:0000259" key="16">
    <source>
        <dbReference type="Pfam" id="PF08393"/>
    </source>
</evidence>
<evidence type="ECO:0000256" key="15">
    <source>
        <dbReference type="SAM" id="Coils"/>
    </source>
</evidence>
<evidence type="ECO:0000256" key="5">
    <source>
        <dbReference type="ARBA" id="ARBA00022701"/>
    </source>
</evidence>
<dbReference type="Proteomes" id="UP000030744">
    <property type="component" value="Unassembled WGS sequence"/>
</dbReference>
<gene>
    <name evidence="19" type="ORF">EMH_0007010</name>
</gene>
<dbReference type="GeneID" id="25375701"/>
<feature type="domain" description="Dynein heavy chain AAA 5 extension" evidence="18">
    <location>
        <begin position="1053"/>
        <end position="1172"/>
    </location>
</feature>
<reference evidence="19" key="1">
    <citation type="submission" date="2013-10" db="EMBL/GenBank/DDBJ databases">
        <title>Genomic analysis of the causative agents of coccidiosis in chickens.</title>
        <authorList>
            <person name="Reid A.J."/>
            <person name="Blake D."/>
            <person name="Billington K."/>
            <person name="Browne H."/>
            <person name="Dunn M."/>
            <person name="Hung S."/>
            <person name="Kawahara F."/>
            <person name="Miranda-Saavedra D."/>
            <person name="Mourier T."/>
            <person name="Nagra H."/>
            <person name="Otto T.D."/>
            <person name="Rawlings N."/>
            <person name="Sanchez A."/>
            <person name="Sanders M."/>
            <person name="Subramaniam C."/>
            <person name="Tay Y."/>
            <person name="Dear P."/>
            <person name="Doerig C."/>
            <person name="Gruber A."/>
            <person name="Parkinson J."/>
            <person name="Shirley M."/>
            <person name="Wan K.L."/>
            <person name="Berriman M."/>
            <person name="Tomley F."/>
            <person name="Pain A."/>
        </authorList>
    </citation>
    <scope>NUCLEOTIDE SEQUENCE [LARGE SCALE GENOMIC DNA]</scope>
    <source>
        <strain evidence="19">Houghton</strain>
    </source>
</reference>
<comment type="subcellular location">
    <subcellularLocation>
        <location evidence="1">Cell projection</location>
        <location evidence="1">Cilium</location>
    </subcellularLocation>
    <subcellularLocation>
        <location evidence="2">Cytoplasm</location>
        <location evidence="2">Cytoskeleton</location>
    </subcellularLocation>
</comment>
<dbReference type="Pfam" id="PF12774">
    <property type="entry name" value="AAA_6"/>
    <property type="match status" value="1"/>
</dbReference>
<keyword evidence="20" id="KW-1185">Reference proteome</keyword>
<comment type="similarity">
    <text evidence="3">Belongs to the dynein heavy chain family.</text>
</comment>
<keyword evidence="13" id="KW-0206">Cytoskeleton</keyword>
<dbReference type="EMBL" id="HG682685">
    <property type="protein sequence ID" value="CDJ30669.1"/>
    <property type="molecule type" value="Genomic_DNA"/>
</dbReference>
<dbReference type="Pfam" id="PF17852">
    <property type="entry name" value="Dynein_AAA_lid"/>
    <property type="match status" value="1"/>
</dbReference>
<dbReference type="RefSeq" id="XP_013353234.1">
    <property type="nucleotide sequence ID" value="XM_013497780.1"/>
</dbReference>
<keyword evidence="6" id="KW-0677">Repeat</keyword>
<evidence type="ECO:0000313" key="20">
    <source>
        <dbReference type="Proteomes" id="UP000030744"/>
    </source>
</evidence>
<evidence type="ECO:0008006" key="21">
    <source>
        <dbReference type="Google" id="ProtNLM"/>
    </source>
</evidence>
<proteinExistence type="inferred from homology"/>
<protein>
    <recommendedName>
        <fullName evidence="21">Dynein heavy chain family protein</fullName>
    </recommendedName>
</protein>
<keyword evidence="4" id="KW-0963">Cytoplasm</keyword>
<dbReference type="InterPro" id="IPR013602">
    <property type="entry name" value="Dynein_heavy_linker"/>
</dbReference>
<dbReference type="FunFam" id="3.40.50.300:FF:000063">
    <property type="entry name" value="dynein heavy chain 6, axonemal"/>
    <property type="match status" value="1"/>
</dbReference>
<dbReference type="InterPro" id="IPR043157">
    <property type="entry name" value="Dynein_AAA1S"/>
</dbReference>
<dbReference type="Pfam" id="PF08393">
    <property type="entry name" value="DHC_N2"/>
    <property type="match status" value="2"/>
</dbReference>
<keyword evidence="9" id="KW-0243">Dynein</keyword>
<dbReference type="VEuPathDB" id="ToxoDB:EMH_0007010"/>
<keyword evidence="5" id="KW-0493">Microtubule</keyword>
<dbReference type="GO" id="GO:0030286">
    <property type="term" value="C:dynein complex"/>
    <property type="evidence" value="ECO:0007669"/>
    <property type="project" value="UniProtKB-KW"/>
</dbReference>
<accession>U6JZ07</accession>
<dbReference type="OrthoDB" id="424310at2759"/>
<dbReference type="PANTHER" id="PTHR22878">
    <property type="entry name" value="DYNEIN HEAVY CHAIN 6, AXONEMAL-LIKE-RELATED"/>
    <property type="match status" value="1"/>
</dbReference>
<dbReference type="Gene3D" id="1.10.472.130">
    <property type="match status" value="1"/>
</dbReference>
<evidence type="ECO:0000256" key="9">
    <source>
        <dbReference type="ARBA" id="ARBA00023017"/>
    </source>
</evidence>
<evidence type="ECO:0000256" key="3">
    <source>
        <dbReference type="ARBA" id="ARBA00008887"/>
    </source>
</evidence>
<evidence type="ECO:0000259" key="18">
    <source>
        <dbReference type="Pfam" id="PF17852"/>
    </source>
</evidence>
<dbReference type="GO" id="GO:0045505">
    <property type="term" value="F:dynein intermediate chain binding"/>
    <property type="evidence" value="ECO:0007669"/>
    <property type="project" value="InterPro"/>
</dbReference>
<dbReference type="Gene3D" id="1.10.287.2620">
    <property type="match status" value="1"/>
</dbReference>
<dbReference type="PANTHER" id="PTHR22878:SF63">
    <property type="entry name" value="DYNEIN AXONEMAL HEAVY CHAIN 10"/>
    <property type="match status" value="1"/>
</dbReference>
<evidence type="ECO:0000256" key="8">
    <source>
        <dbReference type="ARBA" id="ARBA00022840"/>
    </source>
</evidence>
<evidence type="ECO:0000256" key="14">
    <source>
        <dbReference type="ARBA" id="ARBA00023273"/>
    </source>
</evidence>
<keyword evidence="14" id="KW-0966">Cell projection</keyword>
<evidence type="ECO:0000259" key="17">
    <source>
        <dbReference type="Pfam" id="PF12774"/>
    </source>
</evidence>
<evidence type="ECO:0000256" key="2">
    <source>
        <dbReference type="ARBA" id="ARBA00004245"/>
    </source>
</evidence>
<dbReference type="InterPro" id="IPR042228">
    <property type="entry name" value="Dynein_linker_3"/>
</dbReference>
<evidence type="ECO:0000256" key="1">
    <source>
        <dbReference type="ARBA" id="ARBA00004138"/>
    </source>
</evidence>
<dbReference type="InterPro" id="IPR035699">
    <property type="entry name" value="AAA_6"/>
</dbReference>
<reference evidence="19" key="2">
    <citation type="submission" date="2013-10" db="EMBL/GenBank/DDBJ databases">
        <authorList>
            <person name="Aslett M."/>
        </authorList>
    </citation>
    <scope>NUCLEOTIDE SEQUENCE [LARGE SCALE GENOMIC DNA]</scope>
    <source>
        <strain evidence="19">Houghton</strain>
    </source>
</reference>
<dbReference type="InterPro" id="IPR042222">
    <property type="entry name" value="Dynein_2_N"/>
</dbReference>
<evidence type="ECO:0000256" key="12">
    <source>
        <dbReference type="ARBA" id="ARBA00023175"/>
    </source>
</evidence>
<dbReference type="Gene3D" id="3.20.180.20">
    <property type="entry name" value="Dynein heavy chain, N-terminal domain 2"/>
    <property type="match status" value="1"/>
</dbReference>
<dbReference type="Gene3D" id="1.20.58.1120">
    <property type="match status" value="1"/>
</dbReference>
<dbReference type="GO" id="GO:0007018">
    <property type="term" value="P:microtubule-based movement"/>
    <property type="evidence" value="ECO:0007669"/>
    <property type="project" value="InterPro"/>
</dbReference>
<dbReference type="GO" id="GO:0005929">
    <property type="term" value="C:cilium"/>
    <property type="evidence" value="ECO:0007669"/>
    <property type="project" value="UniProtKB-SubCell"/>
</dbReference>
<dbReference type="AlphaFoldDB" id="U6JZ07"/>
<keyword evidence="12" id="KW-0505">Motor protein</keyword>
<dbReference type="FunFam" id="1.10.287.2620:FF:000001">
    <property type="entry name" value="Cytoplasmic dynein heavy chain 1"/>
    <property type="match status" value="1"/>
</dbReference>
<evidence type="ECO:0000256" key="6">
    <source>
        <dbReference type="ARBA" id="ARBA00022737"/>
    </source>
</evidence>
<dbReference type="SUPFAM" id="SSF52540">
    <property type="entry name" value="P-loop containing nucleoside triphosphate hydrolases"/>
    <property type="match status" value="2"/>
</dbReference>
<dbReference type="Gene3D" id="1.10.8.710">
    <property type="match status" value="1"/>
</dbReference>
<dbReference type="FunFam" id="1.20.58.1120:FF:000001">
    <property type="entry name" value="dynein heavy chain 2, axonemal"/>
    <property type="match status" value="1"/>
</dbReference>
<dbReference type="Gene3D" id="3.40.50.300">
    <property type="entry name" value="P-loop containing nucleotide triphosphate hydrolases"/>
    <property type="match status" value="3"/>
</dbReference>
<keyword evidence="11" id="KW-0969">Cilium</keyword>
<name>U6JZ07_9EIME</name>
<organism evidence="19 20">
    <name type="scientific">Eimeria mitis</name>
    <dbReference type="NCBI Taxonomy" id="44415"/>
    <lineage>
        <taxon>Eukaryota</taxon>
        <taxon>Sar</taxon>
        <taxon>Alveolata</taxon>
        <taxon>Apicomplexa</taxon>
        <taxon>Conoidasida</taxon>
        <taxon>Coccidia</taxon>
        <taxon>Eucoccidiorida</taxon>
        <taxon>Eimeriorina</taxon>
        <taxon>Eimeriidae</taxon>
        <taxon>Eimeria</taxon>
    </lineage>
</organism>
<feature type="coiled-coil region" evidence="15">
    <location>
        <begin position="22"/>
        <end position="49"/>
    </location>
</feature>
<dbReference type="InterPro" id="IPR026983">
    <property type="entry name" value="DHC"/>
</dbReference>
<dbReference type="InterPro" id="IPR027417">
    <property type="entry name" value="P-loop_NTPase"/>
</dbReference>